<comment type="caution">
    <text evidence="1">The sequence shown here is derived from an EMBL/GenBank/DDBJ whole genome shotgun (WGS) entry which is preliminary data.</text>
</comment>
<organism evidence="1 2">
    <name type="scientific">Corynebacterium pollutisoli</name>
    <dbReference type="NCBI Taxonomy" id="1610489"/>
    <lineage>
        <taxon>Bacteria</taxon>
        <taxon>Bacillati</taxon>
        <taxon>Actinomycetota</taxon>
        <taxon>Actinomycetes</taxon>
        <taxon>Mycobacteriales</taxon>
        <taxon>Corynebacteriaceae</taxon>
        <taxon>Corynebacterium</taxon>
    </lineage>
</organism>
<reference evidence="1 2" key="1">
    <citation type="journal article" date="2020" name="Biotechnol. Biofuels">
        <title>New insights from the biogas microbiome by comprehensive genome-resolved metagenomics of nearly 1600 species originating from multiple anaerobic digesters.</title>
        <authorList>
            <person name="Campanaro S."/>
            <person name="Treu L."/>
            <person name="Rodriguez-R L.M."/>
            <person name="Kovalovszki A."/>
            <person name="Ziels R.M."/>
            <person name="Maus I."/>
            <person name="Zhu X."/>
            <person name="Kougias P.G."/>
            <person name="Basile A."/>
            <person name="Luo G."/>
            <person name="Schluter A."/>
            <person name="Konstantinidis K.T."/>
            <person name="Angelidaki I."/>
        </authorList>
    </citation>
    <scope>NUCLEOTIDE SEQUENCE [LARGE SCALE GENOMIC DNA]</scope>
    <source>
        <strain evidence="1">AS23ysBPME_344</strain>
    </source>
</reference>
<dbReference type="InterPro" id="IPR009003">
    <property type="entry name" value="Peptidase_S1_PA"/>
</dbReference>
<dbReference type="InterPro" id="IPR043504">
    <property type="entry name" value="Peptidase_S1_PA_chymotrypsin"/>
</dbReference>
<protein>
    <submittedName>
        <fullName evidence="1">Uncharacterized protein</fullName>
    </submittedName>
</protein>
<name>A0A7X8MUX4_9CORY</name>
<sequence length="334" mass="34472">MLVVLLGVGTLTACSTSGGELSARDQEIREVSMGSDCVIAFLDESDAEGLYPATEEDPLAGTDTQFRDGGDAATVTGSMLMQSLEGRIVEGAYTCEATLSDAGDVMPVWDLDVTTTWEQPAAGAVPTYPSGFVHSVDRALESWLWLRDPGTVVPGGRMEISGSDVVCSAGFLAERDGRTTLLTATLCGAPDTQLTVDEPIGTVVESVDNGHGPEIALVALEDGVSTSPGLAFPEPLLGVRDLAWLEENSPRLCHLGAGTGLSCGEYEGTVAEGLFRFTAAINWDDAGGPVFAVTDEGLWAVGIVSGGNPGSGVVGVTAIAPWFDTWGPPGTSGD</sequence>
<dbReference type="SUPFAM" id="SSF50494">
    <property type="entry name" value="Trypsin-like serine proteases"/>
    <property type="match status" value="1"/>
</dbReference>
<dbReference type="AlphaFoldDB" id="A0A7X8MUX4"/>
<proteinExistence type="predicted"/>
<gene>
    <name evidence="1" type="ORF">GX356_00380</name>
</gene>
<dbReference type="EMBL" id="JAAYSN010000007">
    <property type="protein sequence ID" value="NLP38166.1"/>
    <property type="molecule type" value="Genomic_DNA"/>
</dbReference>
<dbReference type="Gene3D" id="2.40.10.10">
    <property type="entry name" value="Trypsin-like serine proteases"/>
    <property type="match status" value="2"/>
</dbReference>
<accession>A0A7X8MUX4</accession>
<evidence type="ECO:0000313" key="2">
    <source>
        <dbReference type="Proteomes" id="UP000568696"/>
    </source>
</evidence>
<evidence type="ECO:0000313" key="1">
    <source>
        <dbReference type="EMBL" id="NLP38166.1"/>
    </source>
</evidence>
<dbReference type="Proteomes" id="UP000568696">
    <property type="component" value="Unassembled WGS sequence"/>
</dbReference>